<protein>
    <submittedName>
        <fullName evidence="2">DUF3084 domain-containing protein</fullName>
    </submittedName>
</protein>
<feature type="transmembrane region" description="Helical" evidence="1">
    <location>
        <begin position="21"/>
        <end position="45"/>
    </location>
</feature>
<name>A0A537M9Q8_9BACT</name>
<accession>A0A537M9Q8</accession>
<dbReference type="Proteomes" id="UP000320393">
    <property type="component" value="Unassembled WGS sequence"/>
</dbReference>
<evidence type="ECO:0000313" key="3">
    <source>
        <dbReference type="Proteomes" id="UP000320393"/>
    </source>
</evidence>
<dbReference type="InterPro" id="IPR021435">
    <property type="entry name" value="DUF3084"/>
</dbReference>
<reference evidence="2 3" key="1">
    <citation type="journal article" date="2019" name="Nat. Microbiol.">
        <title>Mediterranean grassland soil C-N compound turnover is dependent on rainfall and depth, and is mediated by genomically divergent microorganisms.</title>
        <authorList>
            <person name="Diamond S."/>
            <person name="Andeer P.F."/>
            <person name="Li Z."/>
            <person name="Crits-Christoph A."/>
            <person name="Burstein D."/>
            <person name="Anantharaman K."/>
            <person name="Lane K.R."/>
            <person name="Thomas B.C."/>
            <person name="Pan C."/>
            <person name="Northen T.R."/>
            <person name="Banfield J.F."/>
        </authorList>
    </citation>
    <scope>NUCLEOTIDE SEQUENCE [LARGE SCALE GENOMIC DNA]</scope>
    <source>
        <strain evidence="2">NP_5</strain>
    </source>
</reference>
<feature type="non-terminal residue" evidence="2">
    <location>
        <position position="59"/>
    </location>
</feature>
<dbReference type="AlphaFoldDB" id="A0A537M9Q8"/>
<organism evidence="2 3">
    <name type="scientific">Candidatus Segetimicrobium genomatis</name>
    <dbReference type="NCBI Taxonomy" id="2569760"/>
    <lineage>
        <taxon>Bacteria</taxon>
        <taxon>Bacillati</taxon>
        <taxon>Candidatus Sysuimicrobiota</taxon>
        <taxon>Candidatus Sysuimicrobiia</taxon>
        <taxon>Candidatus Sysuimicrobiales</taxon>
        <taxon>Candidatus Segetimicrobiaceae</taxon>
        <taxon>Candidatus Segetimicrobium</taxon>
    </lineage>
</organism>
<evidence type="ECO:0000313" key="2">
    <source>
        <dbReference type="EMBL" id="TMJ16986.1"/>
    </source>
</evidence>
<sequence>MAPERSRRRARRGAPHAGDPVNLAAVLIPLLILTSGLVAFVGNLVGRAIGRRRLALWGL</sequence>
<proteinExistence type="predicted"/>
<dbReference type="Pfam" id="PF11283">
    <property type="entry name" value="DUF3084"/>
    <property type="match status" value="1"/>
</dbReference>
<keyword evidence="1" id="KW-0472">Membrane</keyword>
<gene>
    <name evidence="2" type="ORF">E6H02_00125</name>
</gene>
<comment type="caution">
    <text evidence="2">The sequence shown here is derived from an EMBL/GenBank/DDBJ whole genome shotgun (WGS) entry which is preliminary data.</text>
</comment>
<keyword evidence="1" id="KW-0812">Transmembrane</keyword>
<keyword evidence="1" id="KW-1133">Transmembrane helix</keyword>
<evidence type="ECO:0000256" key="1">
    <source>
        <dbReference type="SAM" id="Phobius"/>
    </source>
</evidence>
<dbReference type="EMBL" id="VBAM01000003">
    <property type="protein sequence ID" value="TMJ16986.1"/>
    <property type="molecule type" value="Genomic_DNA"/>
</dbReference>